<protein>
    <submittedName>
        <fullName evidence="3">Hypothetical_protein</fullName>
    </submittedName>
</protein>
<keyword evidence="4" id="KW-1185">Reference proteome</keyword>
<sequence>MFEFLIVTHCKIEFVYIVPIIALAYAIYPDENIIIFLIQTSKIYVIDYKIKPTVPPNTLLWSLVLPENESGVNDDKFELYSSIYTILQLDLSQQPKIPPAIVFIEPILFILMLQTFKLLSVIIVLLLKPVMPPAYVVKEFDSIESVSIYTLVTVSSVINSQAIIPPKNELFSVDLDSIYEYIILTVLMVLFQLYQSPYQQAIIPAETAHYSDIVEVVQQYNEIFYIQVEHYLEIAIKPEEPLFYQLLIIIYVNISSELNTDNIENYEEHIMPADNPQLIEEIEEIFKYDQITVCQICILFMFNELLIIFIIIPLTLDTIECEEIFDSITTMCVAISDDNDEKAINPEDSPSLSH</sequence>
<organism evidence="2">
    <name type="scientific">Hexamita inflata</name>
    <dbReference type="NCBI Taxonomy" id="28002"/>
    <lineage>
        <taxon>Eukaryota</taxon>
        <taxon>Metamonada</taxon>
        <taxon>Diplomonadida</taxon>
        <taxon>Hexamitidae</taxon>
        <taxon>Hexamitinae</taxon>
        <taxon>Hexamita</taxon>
    </lineage>
</organism>
<evidence type="ECO:0000313" key="4">
    <source>
        <dbReference type="Proteomes" id="UP001642409"/>
    </source>
</evidence>
<evidence type="ECO:0000313" key="3">
    <source>
        <dbReference type="EMBL" id="CAL5995916.1"/>
    </source>
</evidence>
<dbReference type="EMBL" id="CATOUU010001090">
    <property type="protein sequence ID" value="CAI9971182.1"/>
    <property type="molecule type" value="Genomic_DNA"/>
</dbReference>
<evidence type="ECO:0000256" key="1">
    <source>
        <dbReference type="SAM" id="Phobius"/>
    </source>
</evidence>
<feature type="transmembrane region" description="Helical" evidence="1">
    <location>
        <begin position="178"/>
        <end position="194"/>
    </location>
</feature>
<dbReference type="EMBL" id="CAXDID020000034">
    <property type="protein sequence ID" value="CAL5995916.1"/>
    <property type="molecule type" value="Genomic_DNA"/>
</dbReference>
<gene>
    <name evidence="3" type="ORF">HINF_LOCUS14368</name>
    <name evidence="2" type="ORF">HINF_LOCUS58827</name>
</gene>
<reference evidence="2" key="1">
    <citation type="submission" date="2023-06" db="EMBL/GenBank/DDBJ databases">
        <authorList>
            <person name="Kurt Z."/>
        </authorList>
    </citation>
    <scope>NUCLEOTIDE SEQUENCE</scope>
</reference>
<dbReference type="AlphaFoldDB" id="A0AA86R7Z7"/>
<feature type="transmembrane region" description="Helical" evidence="1">
    <location>
        <begin position="296"/>
        <end position="316"/>
    </location>
</feature>
<feature type="transmembrane region" description="Helical" evidence="1">
    <location>
        <begin position="100"/>
        <end position="127"/>
    </location>
</feature>
<accession>A0AA86R7Z7</accession>
<dbReference type="Proteomes" id="UP001642409">
    <property type="component" value="Unassembled WGS sequence"/>
</dbReference>
<keyword evidence="1" id="KW-0812">Transmembrane</keyword>
<name>A0AA86R7Z7_9EUKA</name>
<keyword evidence="1" id="KW-0472">Membrane</keyword>
<reference evidence="3 4" key="2">
    <citation type="submission" date="2024-07" db="EMBL/GenBank/DDBJ databases">
        <authorList>
            <person name="Akdeniz Z."/>
        </authorList>
    </citation>
    <scope>NUCLEOTIDE SEQUENCE [LARGE SCALE GENOMIC DNA]</scope>
</reference>
<feature type="transmembrane region" description="Helical" evidence="1">
    <location>
        <begin position="12"/>
        <end position="28"/>
    </location>
</feature>
<proteinExistence type="predicted"/>
<comment type="caution">
    <text evidence="2">The sequence shown here is derived from an EMBL/GenBank/DDBJ whole genome shotgun (WGS) entry which is preliminary data.</text>
</comment>
<evidence type="ECO:0000313" key="2">
    <source>
        <dbReference type="EMBL" id="CAI9971182.1"/>
    </source>
</evidence>
<keyword evidence="1" id="KW-1133">Transmembrane helix</keyword>